<dbReference type="EMBL" id="CP134206">
    <property type="protein sequence ID" value="WND04738.1"/>
    <property type="molecule type" value="Genomic_DNA"/>
</dbReference>
<protein>
    <submittedName>
        <fullName evidence="1">Uncharacterized protein</fullName>
    </submittedName>
</protein>
<gene>
    <name evidence="1" type="ORF">RHP80_10980</name>
</gene>
<proteinExistence type="predicted"/>
<evidence type="ECO:0000313" key="2">
    <source>
        <dbReference type="Proteomes" id="UP001256400"/>
    </source>
</evidence>
<dbReference type="RefSeq" id="WP_055415281.1">
    <property type="nucleotide sequence ID" value="NZ_BKLW01000068.1"/>
</dbReference>
<evidence type="ECO:0000313" key="1">
    <source>
        <dbReference type="EMBL" id="WND04738.1"/>
    </source>
</evidence>
<reference evidence="1" key="1">
    <citation type="submission" date="2023-09" db="EMBL/GenBank/DDBJ databases">
        <title>Acinetobacter soli.</title>
        <authorList>
            <person name="Kim B."/>
            <person name="Kim D."/>
            <person name="Park D."/>
        </authorList>
    </citation>
    <scope>NUCLEOTIDE SEQUENCE</scope>
    <source>
        <strain evidence="1">2023.05</strain>
    </source>
</reference>
<sequence>MDDEDGYEWCELIFAVALEKFKPSKYEIDNKLRFFALVLKLFVEVYKEQAIIEVKTVNVKFKFRSRSYAFWVFEIPSYEDHDLYLMYLKVQLSKFLIR</sequence>
<accession>A0AB38YTI6</accession>
<dbReference type="AlphaFoldDB" id="A0AB38YTI6"/>
<organism evidence="1 2">
    <name type="scientific">Acinetobacter soli</name>
    <dbReference type="NCBI Taxonomy" id="487316"/>
    <lineage>
        <taxon>Bacteria</taxon>
        <taxon>Pseudomonadati</taxon>
        <taxon>Pseudomonadota</taxon>
        <taxon>Gammaproteobacteria</taxon>
        <taxon>Moraxellales</taxon>
        <taxon>Moraxellaceae</taxon>
        <taxon>Acinetobacter</taxon>
    </lineage>
</organism>
<name>A0AB38YTI6_9GAMM</name>
<dbReference type="Proteomes" id="UP001256400">
    <property type="component" value="Chromosome"/>
</dbReference>